<sequence length="287" mass="32146">MNMEKIAVVTDTGSNMSFEEGARLGIHVLPLQITFGQTAYQDLEEITTEQIYQRLKNKELPKTSMPVYSRIETLFKKLQADGYDTILGVPLTSGLSTTAATMQSVAQEIGISFVLLDCFSTCQIQKYVAIQAKKLVDAHKSSKEILECLQPKIQNANSIILVKDLEHLKRGGRLTPMAAKLASLLKIFPILQINQQTNGKIDVFSKVRTESKAYQFALEQAIQQMKDIQHTKAFLIHTEYQEGVDLMKKTLLEAGMPEENIQFEVISSVIAVHTGMKCTCLQFIEEV</sequence>
<dbReference type="PROSITE" id="PS51482">
    <property type="entry name" value="DEGV"/>
    <property type="match status" value="1"/>
</dbReference>
<dbReference type="GO" id="GO:0008289">
    <property type="term" value="F:lipid binding"/>
    <property type="evidence" value="ECO:0007669"/>
    <property type="project" value="UniProtKB-KW"/>
</dbReference>
<gene>
    <name evidence="2" type="ORF">DXC78_05120</name>
</gene>
<dbReference type="NCBIfam" id="TIGR00762">
    <property type="entry name" value="DegV"/>
    <property type="match status" value="1"/>
</dbReference>
<protein>
    <submittedName>
        <fullName evidence="2">DegV family protein</fullName>
    </submittedName>
</protein>
<dbReference type="EMBL" id="QUSK01000009">
    <property type="protein sequence ID" value="RGD76820.1"/>
    <property type="molecule type" value="Genomic_DNA"/>
</dbReference>
<dbReference type="SUPFAM" id="SSF82549">
    <property type="entry name" value="DAK1/DegV-like"/>
    <property type="match status" value="1"/>
</dbReference>
<reference evidence="2 3" key="1">
    <citation type="submission" date="2018-08" db="EMBL/GenBank/DDBJ databases">
        <title>A genome reference for cultivated species of the human gut microbiota.</title>
        <authorList>
            <person name="Zou Y."/>
            <person name="Xue W."/>
            <person name="Luo G."/>
        </authorList>
    </citation>
    <scope>NUCLEOTIDE SEQUENCE [LARGE SCALE GENOMIC DNA]</scope>
    <source>
        <strain evidence="2 3">TF08-11</strain>
    </source>
</reference>
<accession>A0A3E3E590</accession>
<keyword evidence="1" id="KW-0446">Lipid-binding</keyword>
<dbReference type="Pfam" id="PF02645">
    <property type="entry name" value="DegV"/>
    <property type="match status" value="1"/>
</dbReference>
<evidence type="ECO:0000256" key="1">
    <source>
        <dbReference type="ARBA" id="ARBA00023121"/>
    </source>
</evidence>
<organism evidence="2 3">
    <name type="scientific">Faecalicoccus pleomorphus</name>
    <dbReference type="NCBI Taxonomy" id="1323"/>
    <lineage>
        <taxon>Bacteria</taxon>
        <taxon>Bacillati</taxon>
        <taxon>Bacillota</taxon>
        <taxon>Erysipelotrichia</taxon>
        <taxon>Erysipelotrichales</taxon>
        <taxon>Erysipelotrichaceae</taxon>
        <taxon>Faecalicoccus</taxon>
    </lineage>
</organism>
<dbReference type="PANTHER" id="PTHR33434:SF2">
    <property type="entry name" value="FATTY ACID-BINDING PROTEIN TM_1468"/>
    <property type="match status" value="1"/>
</dbReference>
<dbReference type="AlphaFoldDB" id="A0A3E3E590"/>
<dbReference type="STRING" id="1123313.GCA_000420345_01705"/>
<dbReference type="InterPro" id="IPR003797">
    <property type="entry name" value="DegV"/>
</dbReference>
<proteinExistence type="predicted"/>
<name>A0A3E3E590_9FIRM</name>
<dbReference type="InterPro" id="IPR043168">
    <property type="entry name" value="DegV_C"/>
</dbReference>
<evidence type="ECO:0000313" key="2">
    <source>
        <dbReference type="EMBL" id="RGD76820.1"/>
    </source>
</evidence>
<comment type="caution">
    <text evidence="2">The sequence shown here is derived from an EMBL/GenBank/DDBJ whole genome shotgun (WGS) entry which is preliminary data.</text>
</comment>
<dbReference type="Proteomes" id="UP000260721">
    <property type="component" value="Unassembled WGS sequence"/>
</dbReference>
<dbReference type="Gene3D" id="3.40.50.10170">
    <property type="match status" value="1"/>
</dbReference>
<dbReference type="PANTHER" id="PTHR33434">
    <property type="entry name" value="DEGV DOMAIN-CONTAINING PROTEIN DR_1986-RELATED"/>
    <property type="match status" value="1"/>
</dbReference>
<dbReference type="Gene3D" id="3.30.1180.10">
    <property type="match status" value="1"/>
</dbReference>
<dbReference type="InterPro" id="IPR050270">
    <property type="entry name" value="DegV_domain_contain"/>
</dbReference>
<evidence type="ECO:0000313" key="3">
    <source>
        <dbReference type="Proteomes" id="UP000260721"/>
    </source>
</evidence>